<keyword evidence="1" id="KW-1133">Transmembrane helix</keyword>
<organism evidence="2 3">
    <name type="scientific">Rodentibacter rarus</name>
    <dbReference type="NCBI Taxonomy" id="1908260"/>
    <lineage>
        <taxon>Bacteria</taxon>
        <taxon>Pseudomonadati</taxon>
        <taxon>Pseudomonadota</taxon>
        <taxon>Gammaproteobacteria</taxon>
        <taxon>Pasteurellales</taxon>
        <taxon>Pasteurellaceae</taxon>
        <taxon>Rodentibacter</taxon>
    </lineage>
</organism>
<proteinExistence type="predicted"/>
<keyword evidence="3" id="KW-1185">Reference proteome</keyword>
<dbReference type="RefSeq" id="WP_077414727.1">
    <property type="nucleotide sequence ID" value="NZ_MLHJ01000012.1"/>
</dbReference>
<reference evidence="2 3" key="1">
    <citation type="submission" date="2016-10" db="EMBL/GenBank/DDBJ databases">
        <title>Rodentibacter gen. nov. and new species.</title>
        <authorList>
            <person name="Christensen H."/>
        </authorList>
    </citation>
    <scope>NUCLEOTIDE SEQUENCE [LARGE SCALE GENOMIC DNA]</scope>
    <source>
        <strain evidence="2 3">CCUG17206</strain>
    </source>
</reference>
<accession>A0A1V3IQZ4</accession>
<feature type="transmembrane region" description="Helical" evidence="1">
    <location>
        <begin position="154"/>
        <end position="180"/>
    </location>
</feature>
<feature type="transmembrane region" description="Helical" evidence="1">
    <location>
        <begin position="20"/>
        <end position="37"/>
    </location>
</feature>
<dbReference type="OrthoDB" id="5690956at2"/>
<gene>
    <name evidence="2" type="ORF">BKK50_01700</name>
</gene>
<dbReference type="EMBL" id="MLHJ01000012">
    <property type="protein sequence ID" value="OOF44665.1"/>
    <property type="molecule type" value="Genomic_DNA"/>
</dbReference>
<sequence>MEDKKYPRVNINEKMIKYNLIGALLLFIFVVIFFNDIPETHFEKFLDRFLIKDKGIYSQIYPFQSQIISNLIMWLTPISALSLSLAVKFNYLSEKEIINLGGIIEKNSIKIFLIKVIILSFMLAVIFICSYPIYIDYSPLNEVAIRTTFFRDSFIMVIFLPYLFYMCSMLVMSLFFTIIFHPIKFFKYQYKLPYTYDRKDKIRLLMKNKRKNEK</sequence>
<name>A0A1V3IQZ4_9PAST</name>
<dbReference type="Proteomes" id="UP000189433">
    <property type="component" value="Unassembled WGS sequence"/>
</dbReference>
<feature type="transmembrane region" description="Helical" evidence="1">
    <location>
        <begin position="71"/>
        <end position="91"/>
    </location>
</feature>
<keyword evidence="1" id="KW-0812">Transmembrane</keyword>
<evidence type="ECO:0000256" key="1">
    <source>
        <dbReference type="SAM" id="Phobius"/>
    </source>
</evidence>
<evidence type="ECO:0000313" key="2">
    <source>
        <dbReference type="EMBL" id="OOF44665.1"/>
    </source>
</evidence>
<dbReference type="STRING" id="1908260.BKK50_01700"/>
<comment type="caution">
    <text evidence="2">The sequence shown here is derived from an EMBL/GenBank/DDBJ whole genome shotgun (WGS) entry which is preliminary data.</text>
</comment>
<evidence type="ECO:0000313" key="3">
    <source>
        <dbReference type="Proteomes" id="UP000189433"/>
    </source>
</evidence>
<keyword evidence="1" id="KW-0472">Membrane</keyword>
<protein>
    <submittedName>
        <fullName evidence="2">Uncharacterized protein</fullName>
    </submittedName>
</protein>
<dbReference type="AlphaFoldDB" id="A0A1V3IQZ4"/>
<feature type="transmembrane region" description="Helical" evidence="1">
    <location>
        <begin position="112"/>
        <end position="134"/>
    </location>
</feature>